<keyword evidence="2" id="KW-1185">Reference proteome</keyword>
<organism evidence="1 2">
    <name type="scientific">Sorangium atrum</name>
    <dbReference type="NCBI Taxonomy" id="2995308"/>
    <lineage>
        <taxon>Bacteria</taxon>
        <taxon>Pseudomonadati</taxon>
        <taxon>Myxococcota</taxon>
        <taxon>Polyangia</taxon>
        <taxon>Polyangiales</taxon>
        <taxon>Polyangiaceae</taxon>
        <taxon>Sorangium</taxon>
    </lineage>
</organism>
<dbReference type="EMBL" id="JAQNDK010000006">
    <property type="protein sequence ID" value="MDC0684873.1"/>
    <property type="molecule type" value="Genomic_DNA"/>
</dbReference>
<sequence>MCRALLVGQSRSLLAPARELLSSEGMKTSGMVVVGCWLLAGCNGPDFDENRAKWRADRPEDYVISMCGTGFDRGCTLAAVSGDTVVAAAHSEFDEPTSGDWTFDEAPDQADPVEALFDRAERESDCELRDVFFDDRYGYVAYFYKDCGEEGGGSRVACFQPDTSDVTRCTE</sequence>
<accession>A0ABT5CG02</accession>
<evidence type="ECO:0000313" key="1">
    <source>
        <dbReference type="EMBL" id="MDC0684873.1"/>
    </source>
</evidence>
<comment type="caution">
    <text evidence="1">The sequence shown here is derived from an EMBL/GenBank/DDBJ whole genome shotgun (WGS) entry which is preliminary data.</text>
</comment>
<protein>
    <recommendedName>
        <fullName evidence="3">Lipoprotein</fullName>
    </recommendedName>
</protein>
<reference evidence="1 2" key="1">
    <citation type="submission" date="2023-01" db="EMBL/GenBank/DDBJ databases">
        <title>Minimal conservation of predation-associated metabolite biosynthetic gene clusters underscores biosynthetic potential of Myxococcota including descriptions for ten novel species: Archangium lansinium sp. nov., Myxococcus landrumus sp. nov., Nannocystis bai.</title>
        <authorList>
            <person name="Ahearne A."/>
            <person name="Stevens C."/>
            <person name="Dowd S."/>
        </authorList>
    </citation>
    <scope>NUCLEOTIDE SEQUENCE [LARGE SCALE GENOMIC DNA]</scope>
    <source>
        <strain evidence="1 2">WIWO2</strain>
    </source>
</reference>
<proteinExistence type="predicted"/>
<evidence type="ECO:0008006" key="3">
    <source>
        <dbReference type="Google" id="ProtNLM"/>
    </source>
</evidence>
<name>A0ABT5CG02_9BACT</name>
<evidence type="ECO:0000313" key="2">
    <source>
        <dbReference type="Proteomes" id="UP001217485"/>
    </source>
</evidence>
<dbReference type="Proteomes" id="UP001217485">
    <property type="component" value="Unassembled WGS sequence"/>
</dbReference>
<dbReference type="RefSeq" id="WP_272103001.1">
    <property type="nucleotide sequence ID" value="NZ_JAQNDK010000006.1"/>
</dbReference>
<gene>
    <name evidence="1" type="ORF">POL72_44565</name>
</gene>